<dbReference type="AlphaFoldDB" id="A0A3N4N9E0"/>
<dbReference type="GO" id="GO:0003824">
    <property type="term" value="F:catalytic activity"/>
    <property type="evidence" value="ECO:0007669"/>
    <property type="project" value="InterPro"/>
</dbReference>
<name>A0A3N4N9E0_9NEIS</name>
<comment type="caution">
    <text evidence="2">The sequence shown here is derived from an EMBL/GenBank/DDBJ whole genome shotgun (WGS) entry which is preliminary data.</text>
</comment>
<dbReference type="OrthoDB" id="581532at2"/>
<accession>A0A3N4N9E0</accession>
<dbReference type="GO" id="GO:0030170">
    <property type="term" value="F:pyridoxal phosphate binding"/>
    <property type="evidence" value="ECO:0007669"/>
    <property type="project" value="InterPro"/>
</dbReference>
<feature type="domain" description="MOSC" evidence="1">
    <location>
        <begin position="110"/>
        <end position="255"/>
    </location>
</feature>
<evidence type="ECO:0000259" key="1">
    <source>
        <dbReference type="PROSITE" id="PS51340"/>
    </source>
</evidence>
<organism evidence="2 3">
    <name type="scientific">Neisseria weixii</name>
    <dbReference type="NCBI Taxonomy" id="1853276"/>
    <lineage>
        <taxon>Bacteria</taxon>
        <taxon>Pseudomonadati</taxon>
        <taxon>Pseudomonadota</taxon>
        <taxon>Betaproteobacteria</taxon>
        <taxon>Neisseriales</taxon>
        <taxon>Neisseriaceae</taxon>
        <taxon>Neisseria</taxon>
    </lineage>
</organism>
<dbReference type="GO" id="GO:0030151">
    <property type="term" value="F:molybdenum ion binding"/>
    <property type="evidence" value="ECO:0007669"/>
    <property type="project" value="InterPro"/>
</dbReference>
<dbReference type="PANTHER" id="PTHR14237">
    <property type="entry name" value="MOLYBDOPTERIN COFACTOR SULFURASE MOSC"/>
    <property type="match status" value="1"/>
</dbReference>
<proteinExistence type="predicted"/>
<evidence type="ECO:0000313" key="2">
    <source>
        <dbReference type="EMBL" id="RPD90807.1"/>
    </source>
</evidence>
<keyword evidence="3" id="KW-1185">Reference proteome</keyword>
<dbReference type="InterPro" id="IPR005303">
    <property type="entry name" value="MOCOS_middle"/>
</dbReference>
<dbReference type="SUPFAM" id="SSF50800">
    <property type="entry name" value="PK beta-barrel domain-like"/>
    <property type="match status" value="1"/>
</dbReference>
<dbReference type="Proteomes" id="UP000272412">
    <property type="component" value="Unassembled WGS sequence"/>
</dbReference>
<dbReference type="Pfam" id="PF03473">
    <property type="entry name" value="MOSC"/>
    <property type="match status" value="1"/>
</dbReference>
<dbReference type="PANTHER" id="PTHR14237:SF19">
    <property type="entry name" value="MITOCHONDRIAL AMIDOXIME REDUCING COMPONENT 1"/>
    <property type="match status" value="1"/>
</dbReference>
<sequence>MRLTDIHRYPVKSMGGNALTESDITPQGLPLDREWLVTAPDGNMLTARKHPAMLLWQTEADSDGLMLTAPDGSRQTVSVQDMNQQSDVTVWKDRFTAFTTDHAANAWLSKQIGTEARLHWLGEQSRRLLAHSQTPLSFADGAPYLLTHTASLAELNTYLDEPVEMARFRPNFTVDGGKTFEEEQWHRIRIGEVEFEHFKPCVRCVMTTVDLISGRRHPQQEPLSTLAIARKAIFGINLVALNQGRVHIGDDVEVLSWL</sequence>
<dbReference type="RefSeq" id="WP_096295914.1">
    <property type="nucleotide sequence ID" value="NZ_CP023429.1"/>
</dbReference>
<dbReference type="PROSITE" id="PS51340">
    <property type="entry name" value="MOSC"/>
    <property type="match status" value="1"/>
</dbReference>
<evidence type="ECO:0000313" key="3">
    <source>
        <dbReference type="Proteomes" id="UP000272412"/>
    </source>
</evidence>
<dbReference type="EMBL" id="RPFL01000001">
    <property type="protein sequence ID" value="RPD90807.1"/>
    <property type="molecule type" value="Genomic_DNA"/>
</dbReference>
<dbReference type="Pfam" id="PF03476">
    <property type="entry name" value="MOSC_N"/>
    <property type="match status" value="1"/>
</dbReference>
<protein>
    <submittedName>
        <fullName evidence="2">MOSC domain-containing protein</fullName>
    </submittedName>
</protein>
<dbReference type="SUPFAM" id="SSF141673">
    <property type="entry name" value="MOSC N-terminal domain-like"/>
    <property type="match status" value="1"/>
</dbReference>
<reference evidence="2 3" key="1">
    <citation type="submission" date="2018-11" db="EMBL/GenBank/DDBJ databases">
        <title>Neisseria weixii sp. nov. isolated from the rectal contents of plateau pika (Ochotona cruzoniae).</title>
        <authorList>
            <person name="Zhang G."/>
        </authorList>
    </citation>
    <scope>NUCLEOTIDE SEQUENCE [LARGE SCALE GENOMIC DNA]</scope>
    <source>
        <strain evidence="2 3">10009</strain>
    </source>
</reference>
<dbReference type="InterPro" id="IPR005302">
    <property type="entry name" value="MoCF_Sase_C"/>
</dbReference>
<dbReference type="KEGG" id="nwx:CGZ65_11560"/>
<dbReference type="InterPro" id="IPR011037">
    <property type="entry name" value="Pyrv_Knase-like_insert_dom_sf"/>
</dbReference>
<gene>
    <name evidence="2" type="ORF">EGK74_00165</name>
</gene>